<accession>A0A4C1Y288</accession>
<keyword evidence="3" id="KW-1185">Reference proteome</keyword>
<feature type="compositionally biased region" description="Basic and acidic residues" evidence="1">
    <location>
        <begin position="1"/>
        <end position="11"/>
    </location>
</feature>
<dbReference type="AlphaFoldDB" id="A0A4C1Y288"/>
<sequence>MRHLSDGEWSGKPDFSFTGRNTAERPATSRLHFVGCGISPVEPADFRAAAESTTAQHYHIQIRSTTSSSMFTTSDNTSHSRKGLAPNVDTELGQTSAPTVASAPAN</sequence>
<comment type="caution">
    <text evidence="2">The sequence shown here is derived from an EMBL/GenBank/DDBJ whole genome shotgun (WGS) entry which is preliminary data.</text>
</comment>
<feature type="region of interest" description="Disordered" evidence="1">
    <location>
        <begin position="1"/>
        <end position="28"/>
    </location>
</feature>
<dbReference type="Proteomes" id="UP000299102">
    <property type="component" value="Unassembled WGS sequence"/>
</dbReference>
<feature type="compositionally biased region" description="Low complexity" evidence="1">
    <location>
        <begin position="64"/>
        <end position="77"/>
    </location>
</feature>
<gene>
    <name evidence="2" type="ORF">EVAR_87373_1</name>
</gene>
<evidence type="ECO:0000256" key="1">
    <source>
        <dbReference type="SAM" id="MobiDB-lite"/>
    </source>
</evidence>
<organism evidence="2 3">
    <name type="scientific">Eumeta variegata</name>
    <name type="common">Bagworm moth</name>
    <name type="synonym">Eumeta japonica</name>
    <dbReference type="NCBI Taxonomy" id="151549"/>
    <lineage>
        <taxon>Eukaryota</taxon>
        <taxon>Metazoa</taxon>
        <taxon>Ecdysozoa</taxon>
        <taxon>Arthropoda</taxon>
        <taxon>Hexapoda</taxon>
        <taxon>Insecta</taxon>
        <taxon>Pterygota</taxon>
        <taxon>Neoptera</taxon>
        <taxon>Endopterygota</taxon>
        <taxon>Lepidoptera</taxon>
        <taxon>Glossata</taxon>
        <taxon>Ditrysia</taxon>
        <taxon>Tineoidea</taxon>
        <taxon>Psychidae</taxon>
        <taxon>Oiketicinae</taxon>
        <taxon>Eumeta</taxon>
    </lineage>
</organism>
<feature type="compositionally biased region" description="Polar residues" evidence="1">
    <location>
        <begin position="92"/>
        <end position="106"/>
    </location>
</feature>
<proteinExistence type="predicted"/>
<evidence type="ECO:0000313" key="2">
    <source>
        <dbReference type="EMBL" id="GBP69094.1"/>
    </source>
</evidence>
<reference evidence="2 3" key="1">
    <citation type="journal article" date="2019" name="Commun. Biol.">
        <title>The bagworm genome reveals a unique fibroin gene that provides high tensile strength.</title>
        <authorList>
            <person name="Kono N."/>
            <person name="Nakamura H."/>
            <person name="Ohtoshi R."/>
            <person name="Tomita M."/>
            <person name="Numata K."/>
            <person name="Arakawa K."/>
        </authorList>
    </citation>
    <scope>NUCLEOTIDE SEQUENCE [LARGE SCALE GENOMIC DNA]</scope>
</reference>
<feature type="region of interest" description="Disordered" evidence="1">
    <location>
        <begin position="59"/>
        <end position="106"/>
    </location>
</feature>
<dbReference type="EMBL" id="BGZK01001030">
    <property type="protein sequence ID" value="GBP69094.1"/>
    <property type="molecule type" value="Genomic_DNA"/>
</dbReference>
<name>A0A4C1Y288_EUMVA</name>
<evidence type="ECO:0000313" key="3">
    <source>
        <dbReference type="Proteomes" id="UP000299102"/>
    </source>
</evidence>
<protein>
    <submittedName>
        <fullName evidence="2">Uncharacterized protein</fullName>
    </submittedName>
</protein>